<dbReference type="InterPro" id="IPR039766">
    <property type="entry name" value="Vps53"/>
</dbReference>
<evidence type="ECO:0000256" key="5">
    <source>
        <dbReference type="ARBA" id="ARBA00023034"/>
    </source>
</evidence>
<comment type="subcellular location">
    <subcellularLocation>
        <location evidence="2">Endosome membrane</location>
        <topology evidence="2">Peripheral membrane protein</topology>
    </subcellularLocation>
    <subcellularLocation>
        <location evidence="1">Golgi apparatus</location>
        <location evidence="1">trans-Golgi network membrane</location>
        <topology evidence="1">Peripheral membrane protein</topology>
    </subcellularLocation>
</comment>
<feature type="domain" description="Vps53 C-terminal" evidence="10">
    <location>
        <begin position="647"/>
        <end position="726"/>
    </location>
</feature>
<evidence type="ECO:0000256" key="7">
    <source>
        <dbReference type="SAM" id="Coils"/>
    </source>
</evidence>
<dbReference type="InterPro" id="IPR038260">
    <property type="entry name" value="Vps53_C_sf"/>
</dbReference>
<feature type="coiled-coil region" evidence="7">
    <location>
        <begin position="55"/>
        <end position="86"/>
    </location>
</feature>
<dbReference type="Gene3D" id="1.10.357.110">
    <property type="entry name" value="Vacuolar protein sorting-associated protein 53, C-terminus"/>
    <property type="match status" value="1"/>
</dbReference>
<dbReference type="OrthoDB" id="10261632at2759"/>
<dbReference type="Proteomes" id="UP000613580">
    <property type="component" value="Unassembled WGS sequence"/>
</dbReference>
<dbReference type="GO" id="GO:0010008">
    <property type="term" value="C:endosome membrane"/>
    <property type="evidence" value="ECO:0007669"/>
    <property type="project" value="UniProtKB-SubCell"/>
</dbReference>
<dbReference type="Pfam" id="PF16854">
    <property type="entry name" value="VPS53_C"/>
    <property type="match status" value="1"/>
</dbReference>
<name>A0A8H6SY16_MYCCL</name>
<evidence type="ECO:0000256" key="2">
    <source>
        <dbReference type="ARBA" id="ARBA00004481"/>
    </source>
</evidence>
<keyword evidence="6" id="KW-0472">Membrane</keyword>
<dbReference type="GO" id="GO:0000938">
    <property type="term" value="C:GARP complex"/>
    <property type="evidence" value="ECO:0007669"/>
    <property type="project" value="InterPro"/>
</dbReference>
<evidence type="ECO:0000259" key="9">
    <source>
        <dbReference type="Pfam" id="PF04100"/>
    </source>
</evidence>
<dbReference type="GO" id="GO:0005829">
    <property type="term" value="C:cytosol"/>
    <property type="evidence" value="ECO:0007669"/>
    <property type="project" value="GOC"/>
</dbReference>
<protein>
    <recommendedName>
        <fullName evidence="13">Vps53 N-terminal domain-containing protein</fullName>
    </recommendedName>
</protein>
<gene>
    <name evidence="11" type="ORF">HMN09_00755500</name>
</gene>
<dbReference type="EMBL" id="JACAZE010000009">
    <property type="protein sequence ID" value="KAF7306010.1"/>
    <property type="molecule type" value="Genomic_DNA"/>
</dbReference>
<sequence>MHYDELPQEVVVAIQRVLELKTGPEADPLDDLSKDFDCVGILNGYFPDEASLADISAVQAKLSETQNELQREIDALQEELKNNQDPARMQLIQEMISDLFGQMSRIREKATESEAVVRNITKDIQVLDLAKKNLIHSMTTLKRLQMLANALTQLEDLVKDRKYAEVAQTLEAVKQISASFKQYMSVQRISQIWKRVQELQGEIRTCLDQDFDALRVHSYLQDPAKPVKATAIADACLVVDVLGGDTRIQIIERYVAIELKEYRRVFRTNDEAGQLDNISRRFAWFRRVLQTHEVEQGRVFPPEWKVGWHLLAKFSEITRDDIAALLSKASLNVKALLDTLQITAEFEASMAKKWATPFQEMLNVTAAATHSPSPKSIVSAFDPHMGVFVDAQDKQVSLHSVNLCRALARSPRPSLDVDHPVPEDGEEKAPTVVLPSSTELFYFYGQSLEQCAKLSTGKPLFDLCTLHRKWLRIYAEEVLISNLKRPVSQLRKSTESRFEVTEIQQAALVINTADYCQTTALALEENIRGKINDEYKEKISFQTERDQFFSVISAAIVVQLRELEVACEPAFIAMARSAWGTLKHVTGQSPHIVDLINSVEQVVETVKPLVEQKKYLKNFMDKAASLVVTKFTNALVRSRPLKEIGAEQLLIDLQAVRACLLKMPGESLVTTTYTRGVTKNTSQLEALLKVISTPVDPAEGFILIYTLQIKDASFSNFQKILDLKGTPKAEQNNLLDSFLTITSTSDELESTSFLSLTSPAASRVSLQQNDASIFAGFTSPGQSGPPTGGSVSGAGDKVFSDFRRFVSFGLRRDTTGP</sequence>
<feature type="domain" description="Vps53 N-terminal" evidence="9">
    <location>
        <begin position="35"/>
        <end position="397"/>
    </location>
</feature>
<dbReference type="PANTHER" id="PTHR12820">
    <property type="entry name" value="VACUOLAR SORTING PROTEIN 53"/>
    <property type="match status" value="1"/>
</dbReference>
<evidence type="ECO:0000259" key="10">
    <source>
        <dbReference type="Pfam" id="PF16854"/>
    </source>
</evidence>
<dbReference type="InterPro" id="IPR007234">
    <property type="entry name" value="Vps53_N"/>
</dbReference>
<evidence type="ECO:0000256" key="4">
    <source>
        <dbReference type="ARBA" id="ARBA00022753"/>
    </source>
</evidence>
<evidence type="ECO:0000313" key="12">
    <source>
        <dbReference type="Proteomes" id="UP000613580"/>
    </source>
</evidence>
<reference evidence="11" key="1">
    <citation type="submission" date="2020-05" db="EMBL/GenBank/DDBJ databases">
        <title>Mycena genomes resolve the evolution of fungal bioluminescence.</title>
        <authorList>
            <person name="Tsai I.J."/>
        </authorList>
    </citation>
    <scope>NUCLEOTIDE SEQUENCE</scope>
    <source>
        <strain evidence="11">110903Hualien_Pintung</strain>
    </source>
</reference>
<feature type="region of interest" description="Disordered" evidence="8">
    <location>
        <begin position="775"/>
        <end position="795"/>
    </location>
</feature>
<evidence type="ECO:0000313" key="11">
    <source>
        <dbReference type="EMBL" id="KAF7306010.1"/>
    </source>
</evidence>
<dbReference type="InterPro" id="IPR031745">
    <property type="entry name" value="Vps53_C"/>
</dbReference>
<comment type="caution">
    <text evidence="11">The sequence shown here is derived from an EMBL/GenBank/DDBJ whole genome shotgun (WGS) entry which is preliminary data.</text>
</comment>
<organism evidence="11 12">
    <name type="scientific">Mycena chlorophos</name>
    <name type="common">Agaric fungus</name>
    <name type="synonym">Agaricus chlorophos</name>
    <dbReference type="NCBI Taxonomy" id="658473"/>
    <lineage>
        <taxon>Eukaryota</taxon>
        <taxon>Fungi</taxon>
        <taxon>Dikarya</taxon>
        <taxon>Basidiomycota</taxon>
        <taxon>Agaricomycotina</taxon>
        <taxon>Agaricomycetes</taxon>
        <taxon>Agaricomycetidae</taxon>
        <taxon>Agaricales</taxon>
        <taxon>Marasmiineae</taxon>
        <taxon>Mycenaceae</taxon>
        <taxon>Mycena</taxon>
    </lineage>
</organism>
<evidence type="ECO:0008006" key="13">
    <source>
        <dbReference type="Google" id="ProtNLM"/>
    </source>
</evidence>
<evidence type="ECO:0000256" key="3">
    <source>
        <dbReference type="ARBA" id="ARBA00008628"/>
    </source>
</evidence>
<keyword evidence="5" id="KW-0333">Golgi apparatus</keyword>
<evidence type="ECO:0000256" key="6">
    <source>
        <dbReference type="ARBA" id="ARBA00023136"/>
    </source>
</evidence>
<dbReference type="AlphaFoldDB" id="A0A8H6SY16"/>
<feature type="compositionally biased region" description="Low complexity" evidence="8">
    <location>
        <begin position="776"/>
        <end position="785"/>
    </location>
</feature>
<dbReference type="PANTHER" id="PTHR12820:SF0">
    <property type="entry name" value="VACUOLAR PROTEIN SORTING-ASSOCIATED PROTEIN 53 HOMOLOG"/>
    <property type="match status" value="1"/>
</dbReference>
<proteinExistence type="inferred from homology"/>
<dbReference type="Pfam" id="PF04100">
    <property type="entry name" value="Vps53_N"/>
    <property type="match status" value="1"/>
</dbReference>
<keyword evidence="7" id="KW-0175">Coiled coil</keyword>
<dbReference type="GO" id="GO:0042147">
    <property type="term" value="P:retrograde transport, endosome to Golgi"/>
    <property type="evidence" value="ECO:0007669"/>
    <property type="project" value="InterPro"/>
</dbReference>
<evidence type="ECO:0000256" key="1">
    <source>
        <dbReference type="ARBA" id="ARBA00004150"/>
    </source>
</evidence>
<keyword evidence="12" id="KW-1185">Reference proteome</keyword>
<keyword evidence="4" id="KW-0967">Endosome</keyword>
<evidence type="ECO:0000256" key="8">
    <source>
        <dbReference type="SAM" id="MobiDB-lite"/>
    </source>
</evidence>
<comment type="similarity">
    <text evidence="3">Belongs to the VPS53 family.</text>
</comment>
<accession>A0A8H6SY16</accession>